<evidence type="ECO:0000313" key="8">
    <source>
        <dbReference type="Proteomes" id="UP000199659"/>
    </source>
</evidence>
<dbReference type="Pfam" id="PF14512">
    <property type="entry name" value="TM1586_NiRdase"/>
    <property type="match status" value="1"/>
</dbReference>
<gene>
    <name evidence="7" type="ORF">SAMN05661086_01560</name>
</gene>
<dbReference type="STRING" id="37658.SAMN05661086_01560"/>
<accession>A0A1I6JCH1</accession>
<dbReference type="GO" id="GO:0016491">
    <property type="term" value="F:oxidoreductase activity"/>
    <property type="evidence" value="ECO:0007669"/>
    <property type="project" value="UniProtKB-KW"/>
</dbReference>
<comment type="similarity">
    <text evidence="2">Belongs to the nitroreductase family.</text>
</comment>
<dbReference type="PANTHER" id="PTHR43673">
    <property type="entry name" value="NAD(P)H NITROREDUCTASE YDGI-RELATED"/>
    <property type="match status" value="1"/>
</dbReference>
<evidence type="ECO:0000313" key="7">
    <source>
        <dbReference type="EMBL" id="SFR76648.1"/>
    </source>
</evidence>
<evidence type="ECO:0000259" key="6">
    <source>
        <dbReference type="Pfam" id="PF14512"/>
    </source>
</evidence>
<dbReference type="InterPro" id="IPR000415">
    <property type="entry name" value="Nitroreductase-like"/>
</dbReference>
<dbReference type="AlphaFoldDB" id="A0A1I6JCH1"/>
<dbReference type="Gene3D" id="3.40.109.30">
    <property type="entry name" value="putative nitroreductase (tm1586), domain 2"/>
    <property type="match status" value="1"/>
</dbReference>
<evidence type="ECO:0000256" key="2">
    <source>
        <dbReference type="ARBA" id="ARBA00007118"/>
    </source>
</evidence>
<keyword evidence="3" id="KW-0285">Flavoprotein</keyword>
<evidence type="ECO:0000256" key="4">
    <source>
        <dbReference type="ARBA" id="ARBA00022643"/>
    </source>
</evidence>
<keyword evidence="5" id="KW-0560">Oxidoreductase</keyword>
<reference evidence="7 8" key="1">
    <citation type="submission" date="2016-10" db="EMBL/GenBank/DDBJ databases">
        <authorList>
            <person name="de Groot N.N."/>
        </authorList>
    </citation>
    <scope>NUCLEOTIDE SEQUENCE [LARGE SCALE GENOMIC DNA]</scope>
    <source>
        <strain evidence="7 8">743A</strain>
    </source>
</reference>
<dbReference type="Proteomes" id="UP000199659">
    <property type="component" value="Unassembled WGS sequence"/>
</dbReference>
<dbReference type="Gene3D" id="3.40.109.10">
    <property type="entry name" value="NADH Oxidase"/>
    <property type="match status" value="1"/>
</dbReference>
<evidence type="ECO:0000256" key="1">
    <source>
        <dbReference type="ARBA" id="ARBA00001917"/>
    </source>
</evidence>
<name>A0A1I6JCH1_9FIRM</name>
<keyword evidence="8" id="KW-1185">Reference proteome</keyword>
<evidence type="ECO:0000256" key="5">
    <source>
        <dbReference type="ARBA" id="ARBA00023002"/>
    </source>
</evidence>
<dbReference type="RefSeq" id="WP_092560128.1">
    <property type="nucleotide sequence ID" value="NZ_FOYZ01000005.1"/>
</dbReference>
<dbReference type="SUPFAM" id="SSF55469">
    <property type="entry name" value="FMN-dependent nitroreductase-like"/>
    <property type="match status" value="1"/>
</dbReference>
<feature type="domain" description="Putative nitroreductase TM1586" evidence="6">
    <location>
        <begin position="2"/>
        <end position="218"/>
    </location>
</feature>
<evidence type="ECO:0000256" key="3">
    <source>
        <dbReference type="ARBA" id="ARBA00022630"/>
    </source>
</evidence>
<dbReference type="InterPro" id="IPR029478">
    <property type="entry name" value="TM1586_NiRdase"/>
</dbReference>
<dbReference type="EMBL" id="FOYZ01000005">
    <property type="protein sequence ID" value="SFR76648.1"/>
    <property type="molecule type" value="Genomic_DNA"/>
</dbReference>
<proteinExistence type="inferred from homology"/>
<organism evidence="7 8">
    <name type="scientific">Anaeromicropila populeti</name>
    <dbReference type="NCBI Taxonomy" id="37658"/>
    <lineage>
        <taxon>Bacteria</taxon>
        <taxon>Bacillati</taxon>
        <taxon>Bacillota</taxon>
        <taxon>Clostridia</taxon>
        <taxon>Lachnospirales</taxon>
        <taxon>Lachnospiraceae</taxon>
        <taxon>Anaeromicropila</taxon>
    </lineage>
</organism>
<sequence>MNLYDAIFMRKSVRNYKMEQLSDALLAQILNFSSHISVISDTCKVSFEIISTYQNCGHVGHYSVKAPYYFVLITDKDDTSAVNAGYIMEQVSLYMYTKELGSCFVGLHNLKKEFKLSDTQTAYVLAFGKAIGTPYRDSSKSKRAAIEEIAVFKEKGNENMERLLEAARLAPSGYNSQPWRFVVSKNRIHLFCKKEQVKFLKRYSLYPYDVGIALGNLMVAGEELWLNLAVKTNEAIAEKKFKNNVYMLTVLVDSQQLELEL</sequence>
<dbReference type="OrthoDB" id="9814075at2"/>
<keyword evidence="4" id="KW-0288">FMN</keyword>
<protein>
    <submittedName>
        <fullName evidence="7">Nitroreductase family protein</fullName>
    </submittedName>
</protein>
<comment type="cofactor">
    <cofactor evidence="1">
        <name>FMN</name>
        <dbReference type="ChEBI" id="CHEBI:58210"/>
    </cofactor>
</comment>
<dbReference type="PANTHER" id="PTHR43673:SF2">
    <property type="entry name" value="NITROREDUCTASE"/>
    <property type="match status" value="1"/>
</dbReference>